<keyword evidence="4" id="KW-0560">Oxidoreductase</keyword>
<dbReference type="Proteomes" id="UP000186601">
    <property type="component" value="Unassembled WGS sequence"/>
</dbReference>
<sequence length="619" mass="69868">MVAPSNNGIPIDTDGLLQDYPPFTLGDFPIDDHPPFKVIIIGAGVSGIHAGIRFRQRVPNLSMSIYEKLDDVGGTWHANKYPGVACDVPSFCYQYSYDRKTDWSSLYSPGSEIKSYLKSVVDRYALSPYINFQHELTSARYNETTGKWHVRIKRLSSASSQTSESEEFEDTADLLFSGTGLLSRWSWPEIDGLQDFRGLRVHSGNWDLGGASWEDDVKEWKDKNVAVIGIGSTGLQVVSALQDKIGKLYNFARGRAWIAPPFVRETFSQLLSRDLAAADEKYVFTEEEKKALQDPELGERFRRELEQGMNSMHSITMRDTPLQGQAREWIRAHMTNSLAKKPWIAESLIPDFSVTCRRLSPAPGYLEALCKDNVEFITSEIKCVTPTGIETADGQHIDLDIIICATGFDTSFLFPFPIIGRNGADIREKWKPHPRSYLSVCVDEFPNWFFACGPNSVIGTGSVIIMLEHQVEYAVMAAMKMQRERLKSIEVKKEAVEDFDKILDTVFSEKVRTWYKSGKEEGRVIALWPGSTLHALRALRYPRWEDFNYEKRDETTNRLCWLGGGMTVNEMNGTGDSVIGIIKRFGRSGLQSGTNDATKDRLPAASGYMPQFQQNNIFE</sequence>
<organism evidence="5 6">
    <name type="scientific">Hermanssonia centrifuga</name>
    <dbReference type="NCBI Taxonomy" id="98765"/>
    <lineage>
        <taxon>Eukaryota</taxon>
        <taxon>Fungi</taxon>
        <taxon>Dikarya</taxon>
        <taxon>Basidiomycota</taxon>
        <taxon>Agaricomycotina</taxon>
        <taxon>Agaricomycetes</taxon>
        <taxon>Polyporales</taxon>
        <taxon>Meruliaceae</taxon>
        <taxon>Hermanssonia</taxon>
    </lineage>
</organism>
<comment type="similarity">
    <text evidence="1">Belongs to the FAD-binding monooxygenase family.</text>
</comment>
<keyword evidence="3" id="KW-0274">FAD</keyword>
<dbReference type="PRINTS" id="PR00368">
    <property type="entry name" value="FADPNR"/>
</dbReference>
<dbReference type="InterPro" id="IPR036188">
    <property type="entry name" value="FAD/NAD-bd_sf"/>
</dbReference>
<dbReference type="GO" id="GO:0050660">
    <property type="term" value="F:flavin adenine dinucleotide binding"/>
    <property type="evidence" value="ECO:0007669"/>
    <property type="project" value="InterPro"/>
</dbReference>
<dbReference type="EMBL" id="MLYV02001342">
    <property type="protein sequence ID" value="PSR70626.1"/>
    <property type="molecule type" value="Genomic_DNA"/>
</dbReference>
<dbReference type="PANTHER" id="PTHR42877">
    <property type="entry name" value="L-ORNITHINE N(5)-MONOOXYGENASE-RELATED"/>
    <property type="match status" value="1"/>
</dbReference>
<accession>A0A2R6NE64</accession>
<gene>
    <name evidence="5" type="ORF">PHLCEN_2v13486</name>
</gene>
<dbReference type="AlphaFoldDB" id="A0A2R6NE64"/>
<dbReference type="PANTHER" id="PTHR42877:SF7">
    <property type="entry name" value="FLAVIN-BINDING MONOOXYGENASE-RELATED"/>
    <property type="match status" value="1"/>
</dbReference>
<evidence type="ECO:0000313" key="5">
    <source>
        <dbReference type="EMBL" id="PSR70626.1"/>
    </source>
</evidence>
<proteinExistence type="inferred from homology"/>
<dbReference type="OrthoDB" id="74360at2759"/>
<dbReference type="SUPFAM" id="SSF51905">
    <property type="entry name" value="FAD/NAD(P)-binding domain"/>
    <property type="match status" value="1"/>
</dbReference>
<dbReference type="GO" id="GO:0004499">
    <property type="term" value="F:N,N-dimethylaniline monooxygenase activity"/>
    <property type="evidence" value="ECO:0007669"/>
    <property type="project" value="InterPro"/>
</dbReference>
<dbReference type="GO" id="GO:0050661">
    <property type="term" value="F:NADP binding"/>
    <property type="evidence" value="ECO:0007669"/>
    <property type="project" value="InterPro"/>
</dbReference>
<dbReference type="InterPro" id="IPR020946">
    <property type="entry name" value="Flavin_mOase-like"/>
</dbReference>
<keyword evidence="2" id="KW-0285">Flavoprotein</keyword>
<name>A0A2R6NE64_9APHY</name>
<dbReference type="STRING" id="98765.A0A2R6NE64"/>
<evidence type="ECO:0000256" key="1">
    <source>
        <dbReference type="ARBA" id="ARBA00010139"/>
    </source>
</evidence>
<evidence type="ECO:0000256" key="2">
    <source>
        <dbReference type="ARBA" id="ARBA00022630"/>
    </source>
</evidence>
<dbReference type="Pfam" id="PF00743">
    <property type="entry name" value="FMO-like"/>
    <property type="match status" value="1"/>
</dbReference>
<evidence type="ECO:0000313" key="6">
    <source>
        <dbReference type="Proteomes" id="UP000186601"/>
    </source>
</evidence>
<dbReference type="Gene3D" id="3.50.50.60">
    <property type="entry name" value="FAD/NAD(P)-binding domain"/>
    <property type="match status" value="2"/>
</dbReference>
<reference evidence="5 6" key="1">
    <citation type="submission" date="2018-02" db="EMBL/GenBank/DDBJ databases">
        <title>Genome sequence of the basidiomycete white-rot fungus Phlebia centrifuga.</title>
        <authorList>
            <person name="Granchi Z."/>
            <person name="Peng M."/>
            <person name="de Vries R.P."/>
            <person name="Hilden K."/>
            <person name="Makela M.R."/>
            <person name="Grigoriev I."/>
            <person name="Riley R."/>
        </authorList>
    </citation>
    <scope>NUCLEOTIDE SEQUENCE [LARGE SCALE GENOMIC DNA]</scope>
    <source>
        <strain evidence="5 6">FBCC195</strain>
    </source>
</reference>
<evidence type="ECO:0008006" key="7">
    <source>
        <dbReference type="Google" id="ProtNLM"/>
    </source>
</evidence>
<keyword evidence="6" id="KW-1185">Reference proteome</keyword>
<evidence type="ECO:0000256" key="3">
    <source>
        <dbReference type="ARBA" id="ARBA00022827"/>
    </source>
</evidence>
<protein>
    <recommendedName>
        <fullName evidence="7">Flavin-containing monooxygenase</fullName>
    </recommendedName>
</protein>
<dbReference type="InterPro" id="IPR051209">
    <property type="entry name" value="FAD-bind_Monooxygenase_sf"/>
</dbReference>
<evidence type="ECO:0000256" key="4">
    <source>
        <dbReference type="ARBA" id="ARBA00023002"/>
    </source>
</evidence>
<comment type="caution">
    <text evidence="5">The sequence shown here is derived from an EMBL/GenBank/DDBJ whole genome shotgun (WGS) entry which is preliminary data.</text>
</comment>